<dbReference type="GO" id="GO:0009432">
    <property type="term" value="P:SOS response"/>
    <property type="evidence" value="ECO:0007669"/>
    <property type="project" value="InterPro"/>
</dbReference>
<dbReference type="Proteomes" id="UP000095230">
    <property type="component" value="Unassembled WGS sequence"/>
</dbReference>
<keyword evidence="3" id="KW-0131">Cell cycle</keyword>
<dbReference type="InterPro" id="IPR050356">
    <property type="entry name" value="SulA_CellDiv_inhibitor"/>
</dbReference>
<dbReference type="PANTHER" id="PTHR35369">
    <property type="entry name" value="BLR3025 PROTEIN-RELATED"/>
    <property type="match status" value="1"/>
</dbReference>
<dbReference type="OrthoDB" id="9811176at2"/>
<dbReference type="Pfam" id="PF03846">
    <property type="entry name" value="SulA"/>
    <property type="match status" value="1"/>
</dbReference>
<accession>A0A1E5IYI2</accession>
<keyword evidence="5" id="KW-1185">Reference proteome</keyword>
<evidence type="ECO:0000313" key="2">
    <source>
        <dbReference type="EMBL" id="GIU39414.1"/>
    </source>
</evidence>
<dbReference type="Proteomes" id="UP000773469">
    <property type="component" value="Unassembled WGS sequence"/>
</dbReference>
<dbReference type="EMBL" id="BPEU01000008">
    <property type="protein sequence ID" value="GIU39414.1"/>
    <property type="molecule type" value="Genomic_DNA"/>
</dbReference>
<dbReference type="GO" id="GO:0051301">
    <property type="term" value="P:cell division"/>
    <property type="evidence" value="ECO:0007669"/>
    <property type="project" value="UniProtKB-KW"/>
</dbReference>
<keyword evidence="3" id="KW-0132">Cell division</keyword>
<keyword evidence="1" id="KW-0227">DNA damage</keyword>
<dbReference type="RefSeq" id="WP_069670116.1">
    <property type="nucleotide sequence ID" value="NZ_BPEU01000008.1"/>
</dbReference>
<dbReference type="EMBL" id="MCBT01000004">
    <property type="protein sequence ID" value="OEG75615.1"/>
    <property type="molecule type" value="Genomic_DNA"/>
</dbReference>
<protein>
    <submittedName>
        <fullName evidence="2">Cell division inhibitor SulA</fullName>
    </submittedName>
    <submittedName>
        <fullName evidence="3">Cell division protein</fullName>
    </submittedName>
</protein>
<proteinExistence type="predicted"/>
<reference evidence="3 4" key="1">
    <citation type="submission" date="2016-07" db="EMBL/GenBank/DDBJ databases">
        <title>Whole-genome of two Shewanella species isolated from a digestive organ of sea cucumber Apostichopus japonicus Selenka 1867.</title>
        <authorList>
            <person name="Hong H.-H."/>
            <person name="Choi H."/>
            <person name="Cheon S."/>
            <person name="Oh J.-S."/>
            <person name="Lee H.-G."/>
            <person name="Park C."/>
        </authorList>
    </citation>
    <scope>NUCLEOTIDE SEQUENCE [LARGE SCALE GENOMIC DNA]</scope>
    <source>
        <strain evidence="3 4">CSB03KR</strain>
    </source>
</reference>
<reference evidence="2 5" key="2">
    <citation type="submission" date="2021-05" db="EMBL/GenBank/DDBJ databases">
        <title>Molecular characterization for Shewanella algae harboring chromosomal blaOXA-55-like strains isolated from clinical and environment sample.</title>
        <authorList>
            <person name="Ohama Y."/>
            <person name="Aoki K."/>
            <person name="Harada S."/>
            <person name="Moriya K."/>
            <person name="Ishii Y."/>
            <person name="Tateda K."/>
        </authorList>
    </citation>
    <scope>NUCLEOTIDE SEQUENCE [LARGE SCALE GENOMIC DNA]</scope>
    <source>
        <strain evidence="2 5">MBTL60-118</strain>
    </source>
</reference>
<dbReference type="AlphaFoldDB" id="A0A1E5IYI2"/>
<sequence length="169" mass="18437">MNNLIGNAPRHPGLWVEMGDQIKHSHNASISTVSSVTQGKQELQALTPQLARLSQQGQWVVLISPPNIGYKQMLADAGVRMDRILLVHTKDEVEALWAMEKALTSGTSSAVISWTHTLDERDNRRLQLVAKNCSALGVVIEEGNVHLPSAAHSSDDLAMQQGSLFSSLH</sequence>
<comment type="caution">
    <text evidence="3">The sequence shown here is derived from an EMBL/GenBank/DDBJ whole genome shotgun (WGS) entry which is preliminary data.</text>
</comment>
<evidence type="ECO:0000313" key="5">
    <source>
        <dbReference type="Proteomes" id="UP000773469"/>
    </source>
</evidence>
<dbReference type="SUPFAM" id="SSF52540">
    <property type="entry name" value="P-loop containing nucleoside triphosphate hydrolases"/>
    <property type="match status" value="1"/>
</dbReference>
<gene>
    <name evidence="2" type="primary">sulA</name>
    <name evidence="3" type="ORF">BEL05_17495</name>
    <name evidence="2" type="ORF">TUM3794_14270</name>
</gene>
<evidence type="ECO:0000313" key="4">
    <source>
        <dbReference type="Proteomes" id="UP000095230"/>
    </source>
</evidence>
<dbReference type="Gene3D" id="3.40.50.300">
    <property type="entry name" value="P-loop containing nucleotide triphosphate hydrolases"/>
    <property type="match status" value="1"/>
</dbReference>
<dbReference type="GO" id="GO:0006281">
    <property type="term" value="P:DNA repair"/>
    <property type="evidence" value="ECO:0007669"/>
    <property type="project" value="TreeGrafter"/>
</dbReference>
<evidence type="ECO:0000313" key="3">
    <source>
        <dbReference type="EMBL" id="OEG75615.1"/>
    </source>
</evidence>
<dbReference type="GO" id="GO:0051782">
    <property type="term" value="P:negative regulation of cell division"/>
    <property type="evidence" value="ECO:0007669"/>
    <property type="project" value="InterPro"/>
</dbReference>
<name>A0A1E5IYI2_SHECO</name>
<evidence type="ECO:0000256" key="1">
    <source>
        <dbReference type="ARBA" id="ARBA00022763"/>
    </source>
</evidence>
<dbReference type="InterPro" id="IPR004596">
    <property type="entry name" value="Cell_div_suppressor_SulA"/>
</dbReference>
<dbReference type="PANTHER" id="PTHR35369:SF3">
    <property type="entry name" value="TRANSLESION DNA SYNTHESIS-ASSOCIATED PROTEIN IMUA"/>
    <property type="match status" value="1"/>
</dbReference>
<dbReference type="STRING" id="23.BEL05_17495"/>
<dbReference type="InterPro" id="IPR027417">
    <property type="entry name" value="P-loop_NTPase"/>
</dbReference>
<organism evidence="3 4">
    <name type="scientific">Shewanella colwelliana</name>
    <name type="common">Alteromonas colwelliana</name>
    <dbReference type="NCBI Taxonomy" id="23"/>
    <lineage>
        <taxon>Bacteria</taxon>
        <taxon>Pseudomonadati</taxon>
        <taxon>Pseudomonadota</taxon>
        <taxon>Gammaproteobacteria</taxon>
        <taxon>Alteromonadales</taxon>
        <taxon>Shewanellaceae</taxon>
        <taxon>Shewanella</taxon>
    </lineage>
</organism>